<dbReference type="PROSITE" id="PS51704">
    <property type="entry name" value="GP_PDE"/>
    <property type="match status" value="1"/>
</dbReference>
<dbReference type="InterPro" id="IPR030395">
    <property type="entry name" value="GP_PDE_dom"/>
</dbReference>
<dbReference type="PANTHER" id="PTHR46211">
    <property type="entry name" value="GLYCEROPHOSPHORYL DIESTER PHOSPHODIESTERASE"/>
    <property type="match status" value="1"/>
</dbReference>
<reference evidence="2 3" key="3">
    <citation type="journal article" date="2016" name="Sci. Rep.">
        <title>Genome-wide diversity and gene expression profiling of Babesia microti isolates identify polymorphic genes that mediate host-pathogen interactions.</title>
        <authorList>
            <person name="Silva J.C."/>
            <person name="Cornillot E."/>
            <person name="McCracken C."/>
            <person name="Usmani-Brown S."/>
            <person name="Dwivedi A."/>
            <person name="Ifeonu O.O."/>
            <person name="Crabtree J."/>
            <person name="Gotia H.T."/>
            <person name="Virji A.Z."/>
            <person name="Reynes C."/>
            <person name="Colinge J."/>
            <person name="Kumar V."/>
            <person name="Lawres L."/>
            <person name="Pazzi J.E."/>
            <person name="Pablo J.V."/>
            <person name="Hung C."/>
            <person name="Brancato J."/>
            <person name="Kumari P."/>
            <person name="Orvis J."/>
            <person name="Tretina K."/>
            <person name="Chibucos M."/>
            <person name="Ott S."/>
            <person name="Sadzewicz L."/>
            <person name="Sengamalay N."/>
            <person name="Shetty A.C."/>
            <person name="Su Q."/>
            <person name="Tallon L."/>
            <person name="Fraser C.M."/>
            <person name="Frutos R."/>
            <person name="Molina D.M."/>
            <person name="Krause P.J."/>
            <person name="Ben Mamoun C."/>
        </authorList>
    </citation>
    <scope>NUCLEOTIDE SEQUENCE [LARGE SCALE GENOMIC DNA]</scope>
    <source>
        <strain evidence="2 3">RI</strain>
    </source>
</reference>
<feature type="domain" description="GP-PDE" evidence="1">
    <location>
        <begin position="19"/>
        <end position="281"/>
    </location>
</feature>
<dbReference type="Proteomes" id="UP000002899">
    <property type="component" value="Chromosome III"/>
</dbReference>
<sequence length="325" mass="36630">MDVNNTVRWNILLKNSMKPLIVGHRGMGTSVEGGISHYIENSVESFLKSLQVGCDGVEMDLFLTGDNQLAVIHCKNEEGDISANVQDKHGPIEEYVGDLSCLSLKLPESISNYDHLTNKTPTVQTLTEILDNISKQISSDKAFVNIELKGKKKQIGPQVLEVLNKYQLPFLISSFNYEFTEMEGTLKEFTPKTDILIDIIGNKEGIPLGLLVAHYEGMIYLKLDTLLQLSHKYQAKWLILDQNVQIICPETNKPVKISSIAAKKFISKIHSNQLYIAIYMSDHEDDHETIMDCCTNGMDMLIVNEVVKAIEIRQAVYDSKTNIYF</sequence>
<dbReference type="RefSeq" id="XP_012648828.1">
    <property type="nucleotide sequence ID" value="XM_012793374.1"/>
</dbReference>
<name>A0A0K3AMN6_BABMR</name>
<dbReference type="GeneID" id="24424852"/>
<organism evidence="2 3">
    <name type="scientific">Babesia microti (strain RI)</name>
    <dbReference type="NCBI Taxonomy" id="1133968"/>
    <lineage>
        <taxon>Eukaryota</taxon>
        <taxon>Sar</taxon>
        <taxon>Alveolata</taxon>
        <taxon>Apicomplexa</taxon>
        <taxon>Aconoidasida</taxon>
        <taxon>Piroplasmida</taxon>
        <taxon>Babesiidae</taxon>
        <taxon>Babesia</taxon>
    </lineage>
</organism>
<dbReference type="PANTHER" id="PTHR46211:SF14">
    <property type="entry name" value="GLYCEROPHOSPHODIESTER PHOSPHODIESTERASE"/>
    <property type="match status" value="1"/>
</dbReference>
<keyword evidence="3" id="KW-1185">Reference proteome</keyword>
<evidence type="ECO:0000259" key="1">
    <source>
        <dbReference type="PROSITE" id="PS51704"/>
    </source>
</evidence>
<dbReference type="AlphaFoldDB" id="A0A0K3AMN6"/>
<evidence type="ECO:0000313" key="3">
    <source>
        <dbReference type="Proteomes" id="UP000002899"/>
    </source>
</evidence>
<protein>
    <recommendedName>
        <fullName evidence="1">GP-PDE domain-containing protein</fullName>
    </recommendedName>
</protein>
<dbReference type="SUPFAM" id="SSF51695">
    <property type="entry name" value="PLC-like phosphodiesterases"/>
    <property type="match status" value="1"/>
</dbReference>
<dbReference type="InterPro" id="IPR017946">
    <property type="entry name" value="PLC-like_Pdiesterase_TIM-brl"/>
</dbReference>
<reference evidence="2 3" key="1">
    <citation type="journal article" date="2012" name="Nucleic Acids Res.">
        <title>Sequencing of the smallest Apicomplexan genome from the human pathogen Babesia microti.</title>
        <authorList>
            <person name="Cornillot E."/>
            <person name="Hadj-Kaddour K."/>
            <person name="Dassouli A."/>
            <person name="Noel B."/>
            <person name="Ranwez V."/>
            <person name="Vacherie B."/>
            <person name="Augagneur Y."/>
            <person name="Bres V."/>
            <person name="Duclos A."/>
            <person name="Randazzo S."/>
            <person name="Carcy B."/>
            <person name="Debierre-Grockiego F."/>
            <person name="Delbecq S."/>
            <person name="Moubri-Menage K."/>
            <person name="Shams-Eldin H."/>
            <person name="Usmani-Brown S."/>
            <person name="Bringaud F."/>
            <person name="Wincker P."/>
            <person name="Vivares C.P."/>
            <person name="Schwarz R.T."/>
            <person name="Schetters T.P."/>
            <person name="Krause P.J."/>
            <person name="Gorenflot A."/>
            <person name="Berry V."/>
            <person name="Barbe V."/>
            <person name="Ben Mamoun C."/>
        </authorList>
    </citation>
    <scope>NUCLEOTIDE SEQUENCE [LARGE SCALE GENOMIC DNA]</scope>
    <source>
        <strain evidence="2 3">RI</strain>
    </source>
</reference>
<evidence type="ECO:0000313" key="2">
    <source>
        <dbReference type="EMBL" id="CTQ40817.1"/>
    </source>
</evidence>
<accession>A0A0K3AMN6</accession>
<dbReference type="Pfam" id="PF03009">
    <property type="entry name" value="GDPD"/>
    <property type="match status" value="1"/>
</dbReference>
<dbReference type="Gene3D" id="3.20.20.190">
    <property type="entry name" value="Phosphatidylinositol (PI) phosphodiesterase"/>
    <property type="match status" value="1"/>
</dbReference>
<dbReference type="PROSITE" id="PS50007">
    <property type="entry name" value="PIPLC_X_DOMAIN"/>
    <property type="match status" value="1"/>
</dbReference>
<dbReference type="KEGG" id="bmic:BMR1_03g01090"/>
<proteinExistence type="predicted"/>
<gene>
    <name evidence="2" type="ORF">BMR1_03g01090</name>
</gene>
<dbReference type="GO" id="GO:0008081">
    <property type="term" value="F:phosphoric diester hydrolase activity"/>
    <property type="evidence" value="ECO:0007669"/>
    <property type="project" value="InterPro"/>
</dbReference>
<dbReference type="OrthoDB" id="1058301at2759"/>
<dbReference type="GO" id="GO:0006629">
    <property type="term" value="P:lipid metabolic process"/>
    <property type="evidence" value="ECO:0007669"/>
    <property type="project" value="InterPro"/>
</dbReference>
<dbReference type="EMBL" id="LN871598">
    <property type="protein sequence ID" value="CTQ40817.1"/>
    <property type="molecule type" value="Genomic_DNA"/>
</dbReference>
<reference evidence="2 3" key="2">
    <citation type="journal article" date="2013" name="PLoS ONE">
        <title>Whole genome mapping and re-organization of the nuclear and mitochondrial genomes of Babesia microti isolates.</title>
        <authorList>
            <person name="Cornillot E."/>
            <person name="Dassouli A."/>
            <person name="Garg A."/>
            <person name="Pachikara N."/>
            <person name="Randazzo S."/>
            <person name="Depoix D."/>
            <person name="Carcy B."/>
            <person name="Delbecq S."/>
            <person name="Frutos R."/>
            <person name="Silva J.C."/>
            <person name="Sutton R."/>
            <person name="Krause P.J."/>
            <person name="Mamoun C.B."/>
        </authorList>
    </citation>
    <scope>NUCLEOTIDE SEQUENCE [LARGE SCALE GENOMIC DNA]</scope>
    <source>
        <strain evidence="2 3">RI</strain>
    </source>
</reference>
<dbReference type="VEuPathDB" id="PiroplasmaDB:BMR1_03g01090"/>